<feature type="non-terminal residue" evidence="3">
    <location>
        <position position="1"/>
    </location>
</feature>
<dbReference type="SUPFAM" id="SSF56349">
    <property type="entry name" value="DNA breaking-rejoining enzymes"/>
    <property type="match status" value="1"/>
</dbReference>
<feature type="region of interest" description="Disordered" evidence="2">
    <location>
        <begin position="540"/>
        <end position="567"/>
    </location>
</feature>
<evidence type="ECO:0000256" key="2">
    <source>
        <dbReference type="SAM" id="MobiDB-lite"/>
    </source>
</evidence>
<feature type="compositionally biased region" description="Polar residues" evidence="2">
    <location>
        <begin position="540"/>
        <end position="555"/>
    </location>
</feature>
<dbReference type="InterPro" id="IPR013762">
    <property type="entry name" value="Integrase-like_cat_sf"/>
</dbReference>
<reference evidence="3 4" key="1">
    <citation type="submission" date="2014-06" db="EMBL/GenBank/DDBJ databases">
        <authorList>
            <consortium name="DOE Joint Genome Institute"/>
            <person name="Kuo A."/>
            <person name="Kohler A."/>
            <person name="Nagy L.G."/>
            <person name="Floudas D."/>
            <person name="Copeland A."/>
            <person name="Barry K.W."/>
            <person name="Cichocki N."/>
            <person name="Veneault-Fourrey C."/>
            <person name="LaButti K."/>
            <person name="Lindquist E.A."/>
            <person name="Lipzen A."/>
            <person name="Lundell T."/>
            <person name="Morin E."/>
            <person name="Murat C."/>
            <person name="Sun H."/>
            <person name="Tunlid A."/>
            <person name="Henrissat B."/>
            <person name="Grigoriev I.V."/>
            <person name="Hibbett D.S."/>
            <person name="Martin F."/>
            <person name="Nordberg H.P."/>
            <person name="Cantor M.N."/>
            <person name="Hua S.X."/>
        </authorList>
    </citation>
    <scope>NUCLEOTIDE SEQUENCE [LARGE SCALE GENOMIC DNA]</scope>
    <source>
        <strain evidence="3 4">ATCC 200175</strain>
    </source>
</reference>
<accession>A0A0C9TJY0</accession>
<proteinExistence type="predicted"/>
<evidence type="ECO:0000256" key="1">
    <source>
        <dbReference type="ARBA" id="ARBA00023172"/>
    </source>
</evidence>
<gene>
    <name evidence="3" type="ORF">PAXINDRAFT_19200</name>
</gene>
<dbReference type="EMBL" id="KN819832">
    <property type="protein sequence ID" value="KIJ07621.1"/>
    <property type="molecule type" value="Genomic_DNA"/>
</dbReference>
<dbReference type="AlphaFoldDB" id="A0A0C9TJY0"/>
<dbReference type="InterPro" id="IPR011010">
    <property type="entry name" value="DNA_brk_join_enz"/>
</dbReference>
<protein>
    <submittedName>
        <fullName evidence="3">Uncharacterized protein</fullName>
    </submittedName>
</protein>
<dbReference type="Gene3D" id="1.10.443.10">
    <property type="entry name" value="Intergrase catalytic core"/>
    <property type="match status" value="1"/>
</dbReference>
<sequence length="726" mass="81460">VIEQLKEAGKEAHLKAKNTRKCYTGHVKRGREWLAEHFSANDRDSDKAEWSAPDDLAGEDPYGDPEFAHAFDRTPNQCSDKALALFLTYKGFHQNLGKGTVEGIRAAFKNLWDNVDGDTYRGRWNLNQTKQRWEGNPADSAEVDDIVSSLKHKASSEDGDRKHSLPMSKDSMDRMLMWSLKACPLVDTALQALRHISAGKPASILQLDLAERTLVTRHLEQLAFDATACFELVKLKYRHITISDPVTVNHILKKYLADESLVLSDQSTYFDIHLTNRKGWQRKVDKGQTEADLRSNHYKIYPQPGLRGSDTFFWLSVWMKWLEVFHYKRGLEPDDCVFPAMGANGVIQPREPLSHDTVQKWINEATSGAGISGSFSTHCFRRGGAQYHFMFAPVGQRWPLAKVRWWGGWAEQEHRDTLIRYLLDELYTYETDYSDALAPVARGANESLVGEAMLVQPMSTEELRSVHTSITTDVQGLRVEIDNVTGVVRELARVILQSHELPTASSASKHIPPQMTPLTIKIPPRVAGTPSAVVCGSSVPSLPSSNLTPASTTTHSRQHPHTTAIPTDSAGAATLFSITNLGRRANGVPGGKASRRPSSHSIPKANLVIPDVPVLCPDGLTRRLKKDSWRDIVKHWLFGDPKLDLHTPLKDWPPEWTQGANRLFAGKYFERSIIALEFINTYESDEVRFLAAYPQAERGHTALLYAINAARRERGERSSRPRRSVD</sequence>
<dbReference type="GO" id="GO:0003677">
    <property type="term" value="F:DNA binding"/>
    <property type="evidence" value="ECO:0007669"/>
    <property type="project" value="InterPro"/>
</dbReference>
<dbReference type="Proteomes" id="UP000053647">
    <property type="component" value="Unassembled WGS sequence"/>
</dbReference>
<name>A0A0C9TJY0_PAXIN</name>
<evidence type="ECO:0000313" key="3">
    <source>
        <dbReference type="EMBL" id="KIJ07621.1"/>
    </source>
</evidence>
<keyword evidence="4" id="KW-1185">Reference proteome</keyword>
<dbReference type="GO" id="GO:0015074">
    <property type="term" value="P:DNA integration"/>
    <property type="evidence" value="ECO:0007669"/>
    <property type="project" value="InterPro"/>
</dbReference>
<evidence type="ECO:0000313" key="4">
    <source>
        <dbReference type="Proteomes" id="UP000053647"/>
    </source>
</evidence>
<organism evidence="3 4">
    <name type="scientific">Paxillus involutus ATCC 200175</name>
    <dbReference type="NCBI Taxonomy" id="664439"/>
    <lineage>
        <taxon>Eukaryota</taxon>
        <taxon>Fungi</taxon>
        <taxon>Dikarya</taxon>
        <taxon>Basidiomycota</taxon>
        <taxon>Agaricomycotina</taxon>
        <taxon>Agaricomycetes</taxon>
        <taxon>Agaricomycetidae</taxon>
        <taxon>Boletales</taxon>
        <taxon>Paxilineae</taxon>
        <taxon>Paxillaceae</taxon>
        <taxon>Paxillus</taxon>
    </lineage>
</organism>
<dbReference type="HOGENOM" id="CLU_013901_0_1_1"/>
<dbReference type="OrthoDB" id="164951at2759"/>
<keyword evidence="1" id="KW-0233">DNA recombination</keyword>
<dbReference type="GO" id="GO:0006310">
    <property type="term" value="P:DNA recombination"/>
    <property type="evidence" value="ECO:0007669"/>
    <property type="project" value="UniProtKB-KW"/>
</dbReference>
<feature type="region of interest" description="Disordered" evidence="2">
    <location>
        <begin position="44"/>
        <end position="64"/>
    </location>
</feature>
<reference evidence="4" key="2">
    <citation type="submission" date="2015-01" db="EMBL/GenBank/DDBJ databases">
        <title>Evolutionary Origins and Diversification of the Mycorrhizal Mutualists.</title>
        <authorList>
            <consortium name="DOE Joint Genome Institute"/>
            <consortium name="Mycorrhizal Genomics Consortium"/>
            <person name="Kohler A."/>
            <person name="Kuo A."/>
            <person name="Nagy L.G."/>
            <person name="Floudas D."/>
            <person name="Copeland A."/>
            <person name="Barry K.W."/>
            <person name="Cichocki N."/>
            <person name="Veneault-Fourrey C."/>
            <person name="LaButti K."/>
            <person name="Lindquist E.A."/>
            <person name="Lipzen A."/>
            <person name="Lundell T."/>
            <person name="Morin E."/>
            <person name="Murat C."/>
            <person name="Riley R."/>
            <person name="Ohm R."/>
            <person name="Sun H."/>
            <person name="Tunlid A."/>
            <person name="Henrissat B."/>
            <person name="Grigoriev I.V."/>
            <person name="Hibbett D.S."/>
            <person name="Martin F."/>
        </authorList>
    </citation>
    <scope>NUCLEOTIDE SEQUENCE [LARGE SCALE GENOMIC DNA]</scope>
    <source>
        <strain evidence="4">ATCC 200175</strain>
    </source>
</reference>